<dbReference type="EMBL" id="JABSTQ010010851">
    <property type="protein sequence ID" value="KAG0417379.1"/>
    <property type="molecule type" value="Genomic_DNA"/>
</dbReference>
<protein>
    <submittedName>
        <fullName evidence="1">Uncharacterized protein</fullName>
    </submittedName>
</protein>
<comment type="caution">
    <text evidence="1">The sequence shown here is derived from an EMBL/GenBank/DDBJ whole genome shotgun (WGS) entry which is preliminary data.</text>
</comment>
<organism evidence="1 2">
    <name type="scientific">Ixodes persulcatus</name>
    <name type="common">Taiga tick</name>
    <dbReference type="NCBI Taxonomy" id="34615"/>
    <lineage>
        <taxon>Eukaryota</taxon>
        <taxon>Metazoa</taxon>
        <taxon>Ecdysozoa</taxon>
        <taxon>Arthropoda</taxon>
        <taxon>Chelicerata</taxon>
        <taxon>Arachnida</taxon>
        <taxon>Acari</taxon>
        <taxon>Parasitiformes</taxon>
        <taxon>Ixodida</taxon>
        <taxon>Ixodoidea</taxon>
        <taxon>Ixodidae</taxon>
        <taxon>Ixodinae</taxon>
        <taxon>Ixodes</taxon>
    </lineage>
</organism>
<accession>A0AC60PCC1</accession>
<reference evidence="1 2" key="1">
    <citation type="journal article" date="2020" name="Cell">
        <title>Large-Scale Comparative Analyses of Tick Genomes Elucidate Their Genetic Diversity and Vector Capacities.</title>
        <authorList>
            <consortium name="Tick Genome and Microbiome Consortium (TIGMIC)"/>
            <person name="Jia N."/>
            <person name="Wang J."/>
            <person name="Shi W."/>
            <person name="Du L."/>
            <person name="Sun Y."/>
            <person name="Zhan W."/>
            <person name="Jiang J.F."/>
            <person name="Wang Q."/>
            <person name="Zhang B."/>
            <person name="Ji P."/>
            <person name="Bell-Sakyi L."/>
            <person name="Cui X.M."/>
            <person name="Yuan T.T."/>
            <person name="Jiang B.G."/>
            <person name="Yang W.F."/>
            <person name="Lam T.T."/>
            <person name="Chang Q.C."/>
            <person name="Ding S.J."/>
            <person name="Wang X.J."/>
            <person name="Zhu J.G."/>
            <person name="Ruan X.D."/>
            <person name="Zhao L."/>
            <person name="Wei J.T."/>
            <person name="Ye R.Z."/>
            <person name="Que T.C."/>
            <person name="Du C.H."/>
            <person name="Zhou Y.H."/>
            <person name="Cheng J.X."/>
            <person name="Dai P.F."/>
            <person name="Guo W.B."/>
            <person name="Han X.H."/>
            <person name="Huang E.J."/>
            <person name="Li L.F."/>
            <person name="Wei W."/>
            <person name="Gao Y.C."/>
            <person name="Liu J.Z."/>
            <person name="Shao H.Z."/>
            <person name="Wang X."/>
            <person name="Wang C.C."/>
            <person name="Yang T.C."/>
            <person name="Huo Q.B."/>
            <person name="Li W."/>
            <person name="Chen H.Y."/>
            <person name="Chen S.E."/>
            <person name="Zhou L.G."/>
            <person name="Ni X.B."/>
            <person name="Tian J.H."/>
            <person name="Sheng Y."/>
            <person name="Liu T."/>
            <person name="Pan Y.S."/>
            <person name="Xia L.Y."/>
            <person name="Li J."/>
            <person name="Zhao F."/>
            <person name="Cao W.C."/>
        </authorList>
    </citation>
    <scope>NUCLEOTIDE SEQUENCE [LARGE SCALE GENOMIC DNA]</scope>
    <source>
        <strain evidence="1">Iper-2018</strain>
    </source>
</reference>
<sequence length="218" mass="25022">MNWTVGGVPSTSRKRAGEVSSTSHDEDQAKVKKTFQQSWLEDPLFKGWLAPVKVTRLLECWDVLKVFFQDAAKTDKLKTTDFILCELNNEFTKAYLFLPERLAHLWNLVFLLHRRLQRWVPLWSRILQLQQLFPLLDLVHPWIQARQQTLATLMSPGLLLLPLALVHPWTQGSLQTLAALPCPGPLLSLAPLRGLLENFQFLPWLGSRQGHETTSTRP</sequence>
<proteinExistence type="predicted"/>
<gene>
    <name evidence="1" type="ORF">HPB47_005657</name>
</gene>
<keyword evidence="2" id="KW-1185">Reference proteome</keyword>
<evidence type="ECO:0000313" key="2">
    <source>
        <dbReference type="Proteomes" id="UP000805193"/>
    </source>
</evidence>
<dbReference type="Proteomes" id="UP000805193">
    <property type="component" value="Unassembled WGS sequence"/>
</dbReference>
<evidence type="ECO:0000313" key="1">
    <source>
        <dbReference type="EMBL" id="KAG0417379.1"/>
    </source>
</evidence>
<name>A0AC60PCC1_IXOPE</name>